<dbReference type="Pfam" id="PF03000">
    <property type="entry name" value="NPH3"/>
    <property type="match status" value="1"/>
</dbReference>
<dbReference type="InterPro" id="IPR000210">
    <property type="entry name" value="BTB/POZ_dom"/>
</dbReference>
<evidence type="ECO:0000259" key="5">
    <source>
        <dbReference type="PROSITE" id="PS51649"/>
    </source>
</evidence>
<dbReference type="Gene3D" id="3.30.710.10">
    <property type="entry name" value="Potassium Channel Kv1.1, Chain A"/>
    <property type="match status" value="1"/>
</dbReference>
<dbReference type="GO" id="GO:0016567">
    <property type="term" value="P:protein ubiquitination"/>
    <property type="evidence" value="ECO:0007669"/>
    <property type="project" value="UniProtKB-UniPathway"/>
</dbReference>
<dbReference type="PANTHER" id="PTHR32370">
    <property type="entry name" value="OS12G0117600 PROTEIN"/>
    <property type="match status" value="1"/>
</dbReference>
<sequence>MDVSCDLEVDVNGEEIFILDKRIICSYSGRINKLFGKSTGSSSQSLKVIFHDFPGGAEGFELITRFCYNNGTIEINPSNLSRLYYAAHFMEMNKSEKFLEQTEKFLEEMKYWTWSELLVALKQCQDLLPSVNSSGMLKKCLHSLVGLAAETSPCLSNSSPDSFDTRSTESSKNSSVRATWWCEDLVALNTNLIEMVILLMVSQNFNHIITSRFLFYYQKSRFVLATSDQKREITETVINMLYSLDWSAISLKGLFGILRVAMSLNISKCCRNKLESMIGSQMDQATLDHLLVPSPIGTNYFYDVNLVLRFLKLLVGKGMCRVPLVRFKKVASLMDLYIAEVAPDPCLKVSKFLELVRALPDSARDCYDPIYHAMDMYLEVHAGLSEEEKVNLCCGLNNEKLSSEACKHLAQNNKFPPKSAVQALTSQQNKLKNLLRETDQTKPFIDSSPGFVDIDAEKKGEACEQIVVYAGKIDRSTENEKLRVHLQGMQWRVMELEKLCGKMQTQMAKIMKSRFSKSSSADP</sequence>
<proteinExistence type="inferred from homology"/>
<reference evidence="7" key="2">
    <citation type="journal article" date="2018" name="BMC Genomics">
        <title>A manually annotated Actinidia chinensis var. chinensis (kiwifruit) genome highlights the challenges associated with draft genomes and gene prediction in plants.</title>
        <authorList>
            <person name="Pilkington S.M."/>
            <person name="Crowhurst R."/>
            <person name="Hilario E."/>
            <person name="Nardozza S."/>
            <person name="Fraser L."/>
            <person name="Peng Y."/>
            <person name="Gunaseelan K."/>
            <person name="Simpson R."/>
            <person name="Tahir J."/>
            <person name="Deroles S.C."/>
            <person name="Templeton K."/>
            <person name="Luo Z."/>
            <person name="Davy M."/>
            <person name="Cheng C."/>
            <person name="McNeilage M."/>
            <person name="Scaglione D."/>
            <person name="Liu Y."/>
            <person name="Zhang Q."/>
            <person name="Datson P."/>
            <person name="De Silva N."/>
            <person name="Gardiner S.E."/>
            <person name="Bassett H."/>
            <person name="Chagne D."/>
            <person name="McCallum J."/>
            <person name="Dzierzon H."/>
            <person name="Deng C."/>
            <person name="Wang Y.Y."/>
            <person name="Barron L."/>
            <person name="Manako K."/>
            <person name="Bowen J."/>
            <person name="Foster T.M."/>
            <person name="Erridge Z.A."/>
            <person name="Tiffin H."/>
            <person name="Waite C.N."/>
            <person name="Davies K.M."/>
            <person name="Grierson E.P."/>
            <person name="Laing W.A."/>
            <person name="Kirk R."/>
            <person name="Chen X."/>
            <person name="Wood M."/>
            <person name="Montefiori M."/>
            <person name="Brummell D.A."/>
            <person name="Schwinn K.E."/>
            <person name="Catanach A."/>
            <person name="Fullerton C."/>
            <person name="Li D."/>
            <person name="Meiyalaghan S."/>
            <person name="Nieuwenhuizen N."/>
            <person name="Read N."/>
            <person name="Prakash R."/>
            <person name="Hunter D."/>
            <person name="Zhang H."/>
            <person name="McKenzie M."/>
            <person name="Knabel M."/>
            <person name="Harris A."/>
            <person name="Allan A.C."/>
            <person name="Gleave A."/>
            <person name="Chen A."/>
            <person name="Janssen B.J."/>
            <person name="Plunkett B."/>
            <person name="Ampomah-Dwamena C."/>
            <person name="Voogd C."/>
            <person name="Leif D."/>
            <person name="Lafferty D."/>
            <person name="Souleyre E.J.F."/>
            <person name="Varkonyi-Gasic E."/>
            <person name="Gambi F."/>
            <person name="Hanley J."/>
            <person name="Yao J.L."/>
            <person name="Cheung J."/>
            <person name="David K.M."/>
            <person name="Warren B."/>
            <person name="Marsh K."/>
            <person name="Snowden K.C."/>
            <person name="Lin-Wang K."/>
            <person name="Brian L."/>
            <person name="Martinez-Sanchez M."/>
            <person name="Wang M."/>
            <person name="Ileperuma N."/>
            <person name="Macnee N."/>
            <person name="Campin R."/>
            <person name="McAtee P."/>
            <person name="Drummond R.S.M."/>
            <person name="Espley R.V."/>
            <person name="Ireland H.S."/>
            <person name="Wu R."/>
            <person name="Atkinson R.G."/>
            <person name="Karunairetnam S."/>
            <person name="Bulley S."/>
            <person name="Chunkath S."/>
            <person name="Hanley Z."/>
            <person name="Storey R."/>
            <person name="Thrimawithana A.H."/>
            <person name="Thomson S."/>
            <person name="David C."/>
            <person name="Testolin R."/>
            <person name="Huang H."/>
            <person name="Hellens R.P."/>
            <person name="Schaffer R.J."/>
        </authorList>
    </citation>
    <scope>NUCLEOTIDE SEQUENCE [LARGE SCALE GENOMIC DNA]</scope>
    <source>
        <strain evidence="7">cv. Red5</strain>
    </source>
</reference>
<dbReference type="AlphaFoldDB" id="A0A2R6PQF7"/>
<name>A0A2R6PQF7_ACTCC</name>
<reference evidence="6 7" key="1">
    <citation type="submission" date="2017-07" db="EMBL/GenBank/DDBJ databases">
        <title>An improved, manually edited Actinidia chinensis var. chinensis (kiwifruit) genome highlights the challenges associated with draft genomes and gene prediction in plants.</title>
        <authorList>
            <person name="Pilkington S."/>
            <person name="Crowhurst R."/>
            <person name="Hilario E."/>
            <person name="Nardozza S."/>
            <person name="Fraser L."/>
            <person name="Peng Y."/>
            <person name="Gunaseelan K."/>
            <person name="Simpson R."/>
            <person name="Tahir J."/>
            <person name="Deroles S."/>
            <person name="Templeton K."/>
            <person name="Luo Z."/>
            <person name="Davy M."/>
            <person name="Cheng C."/>
            <person name="Mcneilage M."/>
            <person name="Scaglione D."/>
            <person name="Liu Y."/>
            <person name="Zhang Q."/>
            <person name="Datson P."/>
            <person name="De Silva N."/>
            <person name="Gardiner S."/>
            <person name="Bassett H."/>
            <person name="Chagne D."/>
            <person name="Mccallum J."/>
            <person name="Dzierzon H."/>
            <person name="Deng C."/>
            <person name="Wang Y.-Y."/>
            <person name="Barron N."/>
            <person name="Manako K."/>
            <person name="Bowen J."/>
            <person name="Foster T."/>
            <person name="Erridge Z."/>
            <person name="Tiffin H."/>
            <person name="Waite C."/>
            <person name="Davies K."/>
            <person name="Grierson E."/>
            <person name="Laing W."/>
            <person name="Kirk R."/>
            <person name="Chen X."/>
            <person name="Wood M."/>
            <person name="Montefiori M."/>
            <person name="Brummell D."/>
            <person name="Schwinn K."/>
            <person name="Catanach A."/>
            <person name="Fullerton C."/>
            <person name="Li D."/>
            <person name="Meiyalaghan S."/>
            <person name="Nieuwenhuizen N."/>
            <person name="Read N."/>
            <person name="Prakash R."/>
            <person name="Hunter D."/>
            <person name="Zhang H."/>
            <person name="Mckenzie M."/>
            <person name="Knabel M."/>
            <person name="Harris A."/>
            <person name="Allan A."/>
            <person name="Chen A."/>
            <person name="Janssen B."/>
            <person name="Plunkett B."/>
            <person name="Dwamena C."/>
            <person name="Voogd C."/>
            <person name="Leif D."/>
            <person name="Lafferty D."/>
            <person name="Souleyre E."/>
            <person name="Varkonyi-Gasic E."/>
            <person name="Gambi F."/>
            <person name="Hanley J."/>
            <person name="Yao J.-L."/>
            <person name="Cheung J."/>
            <person name="David K."/>
            <person name="Warren B."/>
            <person name="Marsh K."/>
            <person name="Snowden K."/>
            <person name="Lin-Wang K."/>
            <person name="Brian L."/>
            <person name="Martinez-Sanchez M."/>
            <person name="Wang M."/>
            <person name="Ileperuma N."/>
            <person name="Macnee N."/>
            <person name="Campin R."/>
            <person name="Mcatee P."/>
            <person name="Drummond R."/>
            <person name="Espley R."/>
            <person name="Ireland H."/>
            <person name="Wu R."/>
            <person name="Atkinson R."/>
            <person name="Karunairetnam S."/>
            <person name="Bulley S."/>
            <person name="Chunkath S."/>
            <person name="Hanley Z."/>
            <person name="Storey R."/>
            <person name="Thrimawithana A."/>
            <person name="Thomson S."/>
            <person name="David C."/>
            <person name="Testolin R."/>
        </authorList>
    </citation>
    <scope>NUCLEOTIDE SEQUENCE [LARGE SCALE GENOMIC DNA]</scope>
    <source>
        <strain evidence="7">cv. Red5</strain>
        <tissue evidence="6">Young leaf</tissue>
    </source>
</reference>
<dbReference type="EMBL" id="NKQK01000023">
    <property type="protein sequence ID" value="PSR95305.1"/>
    <property type="molecule type" value="Genomic_DNA"/>
</dbReference>
<evidence type="ECO:0000313" key="6">
    <source>
        <dbReference type="EMBL" id="PSR95305.1"/>
    </source>
</evidence>
<dbReference type="InterPro" id="IPR027356">
    <property type="entry name" value="NPH3_dom"/>
</dbReference>
<organism evidence="6 7">
    <name type="scientific">Actinidia chinensis var. chinensis</name>
    <name type="common">Chinese soft-hair kiwi</name>
    <dbReference type="NCBI Taxonomy" id="1590841"/>
    <lineage>
        <taxon>Eukaryota</taxon>
        <taxon>Viridiplantae</taxon>
        <taxon>Streptophyta</taxon>
        <taxon>Embryophyta</taxon>
        <taxon>Tracheophyta</taxon>
        <taxon>Spermatophyta</taxon>
        <taxon>Magnoliopsida</taxon>
        <taxon>eudicotyledons</taxon>
        <taxon>Gunneridae</taxon>
        <taxon>Pentapetalae</taxon>
        <taxon>asterids</taxon>
        <taxon>Ericales</taxon>
        <taxon>Actinidiaceae</taxon>
        <taxon>Actinidia</taxon>
    </lineage>
</organism>
<comment type="caution">
    <text evidence="6">The sequence shown here is derived from an EMBL/GenBank/DDBJ whole genome shotgun (WGS) entry which is preliminary data.</text>
</comment>
<comment type="similarity">
    <text evidence="3">Belongs to the NPH3 family.</text>
</comment>
<evidence type="ECO:0000313" key="7">
    <source>
        <dbReference type="Proteomes" id="UP000241394"/>
    </source>
</evidence>
<dbReference type="UniPathway" id="UPA00143"/>
<evidence type="ECO:0000256" key="3">
    <source>
        <dbReference type="PROSITE-ProRule" id="PRU00982"/>
    </source>
</evidence>
<dbReference type="PROSITE" id="PS50097">
    <property type="entry name" value="BTB"/>
    <property type="match status" value="1"/>
</dbReference>
<feature type="domain" description="NPH3" evidence="5">
    <location>
        <begin position="179"/>
        <end position="430"/>
    </location>
</feature>
<evidence type="ECO:0000256" key="2">
    <source>
        <dbReference type="ARBA" id="ARBA00022786"/>
    </source>
</evidence>
<comment type="pathway">
    <text evidence="1">Protein modification; protein ubiquitination.</text>
</comment>
<keyword evidence="7" id="KW-1185">Reference proteome</keyword>
<dbReference type="OrthoDB" id="624345at2759"/>
<dbReference type="InParanoid" id="A0A2R6PQF7"/>
<dbReference type="PROSITE" id="PS51649">
    <property type="entry name" value="NPH3"/>
    <property type="match status" value="1"/>
</dbReference>
<dbReference type="SUPFAM" id="SSF54695">
    <property type="entry name" value="POZ domain"/>
    <property type="match status" value="1"/>
</dbReference>
<dbReference type="InterPro" id="IPR043454">
    <property type="entry name" value="NPH3/RPT2-like"/>
</dbReference>
<keyword evidence="2" id="KW-0833">Ubl conjugation pathway</keyword>
<dbReference type="Pfam" id="PF00651">
    <property type="entry name" value="BTB"/>
    <property type="match status" value="1"/>
</dbReference>
<dbReference type="FunCoup" id="A0A2R6PQF7">
    <property type="interactions" value="2142"/>
</dbReference>
<gene>
    <name evidence="6" type="ORF">CEY00_Acc26060</name>
</gene>
<dbReference type="InterPro" id="IPR011333">
    <property type="entry name" value="SKP1/BTB/POZ_sf"/>
</dbReference>
<dbReference type="Gramene" id="PSR95305">
    <property type="protein sequence ID" value="PSR95305"/>
    <property type="gene ID" value="CEY00_Acc26060"/>
</dbReference>
<accession>A0A2R6PQF7</accession>
<dbReference type="Proteomes" id="UP000241394">
    <property type="component" value="Chromosome LG23"/>
</dbReference>
<protein>
    <submittedName>
        <fullName evidence="6">BTB/POZ domain-containing protein</fullName>
    </submittedName>
</protein>
<dbReference type="SMART" id="SM00225">
    <property type="entry name" value="BTB"/>
    <property type="match status" value="1"/>
</dbReference>
<feature type="domain" description="BTB" evidence="4">
    <location>
        <begin position="5"/>
        <end position="70"/>
    </location>
</feature>
<evidence type="ECO:0000259" key="4">
    <source>
        <dbReference type="PROSITE" id="PS50097"/>
    </source>
</evidence>
<evidence type="ECO:0000256" key="1">
    <source>
        <dbReference type="ARBA" id="ARBA00004906"/>
    </source>
</evidence>
<dbReference type="OMA" id="ITPFNIC"/>
<dbReference type="STRING" id="1590841.A0A2R6PQF7"/>